<keyword evidence="1" id="KW-0472">Membrane</keyword>
<evidence type="ECO:0000313" key="3">
    <source>
        <dbReference type="Proteomes" id="UP000751190"/>
    </source>
</evidence>
<name>A0A8J5X6V4_DIALT</name>
<keyword evidence="3" id="KW-1185">Reference proteome</keyword>
<sequence>MFVLLLVAPALGTVNCPNGGVCDPNHCLGGIAECCSDGSVCPGHTCDKCQCQKCGDTGHDSKDYDAASALTRCPGSASAFCQPDLCIGGTAMCCPSGAVCPGSTCATCECPDCSMTSSDGMTTSIAHPGGVGGPKYDDSSRLSTCANSAATCDPDNCANGIAECCADGTVCPGHVCEQCQCPDCTVRPRTHALAPKPVASAAAPARATGGGSGPWGSPMDPCNGCAFCDRAECARCGACDAGKIGARFGGGGGKATGVTAGVTATAASIPADASLPLLATERDGHGLGAPAAAGRRIGTRVAVAALALGAGGLALVALVSFGPRAAAVLVHTRRVRAAVSRAGGGVEGGAEGGLERSLIGADAQFEEGGGTGGGERAQ</sequence>
<dbReference type="EMBL" id="JAGTXO010000076">
    <property type="protein sequence ID" value="KAG8457257.1"/>
    <property type="molecule type" value="Genomic_DNA"/>
</dbReference>
<evidence type="ECO:0000313" key="2">
    <source>
        <dbReference type="EMBL" id="KAG8457257.1"/>
    </source>
</evidence>
<dbReference type="Proteomes" id="UP000751190">
    <property type="component" value="Unassembled WGS sequence"/>
</dbReference>
<protein>
    <submittedName>
        <fullName evidence="2">Uncharacterized protein</fullName>
    </submittedName>
</protein>
<keyword evidence="1" id="KW-1133">Transmembrane helix</keyword>
<accession>A0A8J5X6V4</accession>
<reference evidence="2" key="1">
    <citation type="submission" date="2021-05" db="EMBL/GenBank/DDBJ databases">
        <title>The genome of the haptophyte Pavlova lutheri (Diacronema luteri, Pavlovales) - a model for lipid biosynthesis in eukaryotic algae.</title>
        <authorList>
            <person name="Hulatt C.J."/>
            <person name="Posewitz M.C."/>
        </authorList>
    </citation>
    <scope>NUCLEOTIDE SEQUENCE</scope>
    <source>
        <strain evidence="2">NIVA-4/92</strain>
    </source>
</reference>
<feature type="transmembrane region" description="Helical" evidence="1">
    <location>
        <begin position="301"/>
        <end position="321"/>
    </location>
</feature>
<evidence type="ECO:0000256" key="1">
    <source>
        <dbReference type="SAM" id="Phobius"/>
    </source>
</evidence>
<organism evidence="2 3">
    <name type="scientific">Diacronema lutheri</name>
    <name type="common">Unicellular marine alga</name>
    <name type="synonym">Monochrysis lutheri</name>
    <dbReference type="NCBI Taxonomy" id="2081491"/>
    <lineage>
        <taxon>Eukaryota</taxon>
        <taxon>Haptista</taxon>
        <taxon>Haptophyta</taxon>
        <taxon>Pavlovophyceae</taxon>
        <taxon>Pavlovales</taxon>
        <taxon>Pavlovaceae</taxon>
        <taxon>Diacronema</taxon>
    </lineage>
</organism>
<comment type="caution">
    <text evidence="2">The sequence shown here is derived from an EMBL/GenBank/DDBJ whole genome shotgun (WGS) entry which is preliminary data.</text>
</comment>
<gene>
    <name evidence="2" type="ORF">KFE25_011931</name>
</gene>
<dbReference type="AlphaFoldDB" id="A0A8J5X6V4"/>
<proteinExistence type="predicted"/>
<keyword evidence="1" id="KW-0812">Transmembrane</keyword>